<name>A0A5C6M4L6_9PLAN</name>
<dbReference type="GO" id="GO:0009425">
    <property type="term" value="C:bacterial-type flagellum basal body"/>
    <property type="evidence" value="ECO:0007669"/>
    <property type="project" value="InterPro"/>
</dbReference>
<evidence type="ECO:0000256" key="3">
    <source>
        <dbReference type="ARBA" id="ARBA00008281"/>
    </source>
</evidence>
<organism evidence="12 13">
    <name type="scientific">Planctomyces bekefii</name>
    <dbReference type="NCBI Taxonomy" id="1653850"/>
    <lineage>
        <taxon>Bacteria</taxon>
        <taxon>Pseudomonadati</taxon>
        <taxon>Planctomycetota</taxon>
        <taxon>Planctomycetia</taxon>
        <taxon>Planctomycetales</taxon>
        <taxon>Planctomycetaceae</taxon>
        <taxon>Planctomyces</taxon>
    </lineage>
</organism>
<comment type="caution">
    <text evidence="12">The sequence shown here is derived from an EMBL/GenBank/DDBJ whole genome shotgun (WGS) entry which is preliminary data.</text>
</comment>
<evidence type="ECO:0000313" key="12">
    <source>
        <dbReference type="EMBL" id="TWW07951.1"/>
    </source>
</evidence>
<dbReference type="AlphaFoldDB" id="A0A5C6M4L6"/>
<evidence type="ECO:0000256" key="2">
    <source>
        <dbReference type="ARBA" id="ARBA00004162"/>
    </source>
</evidence>
<evidence type="ECO:0000256" key="9">
    <source>
        <dbReference type="ARBA" id="ARBA00023136"/>
    </source>
</evidence>
<comment type="function">
    <text evidence="1 10">Controls the rotational direction of flagella during chemotaxis.</text>
</comment>
<dbReference type="PANTHER" id="PTHR35091:SF2">
    <property type="entry name" value="FLAGELLAR PROTEIN FLIL"/>
    <property type="match status" value="1"/>
</dbReference>
<reference evidence="12 13" key="1">
    <citation type="submission" date="2019-08" db="EMBL/GenBank/DDBJ databases">
        <title>100 year-old enigma solved: identification of Planctomyces bekefii, the type genus and species of the phylum Planctomycetes.</title>
        <authorList>
            <person name="Svetlana D.N."/>
            <person name="Overmann J."/>
        </authorList>
    </citation>
    <scope>NUCLEOTIDE SEQUENCE [LARGE SCALE GENOMIC DNA]</scope>
    <source>
        <strain evidence="12">Phe10_nw2017</strain>
    </source>
</reference>
<dbReference type="InterPro" id="IPR005503">
    <property type="entry name" value="FliL"/>
</dbReference>
<evidence type="ECO:0000256" key="11">
    <source>
        <dbReference type="SAM" id="MobiDB-lite"/>
    </source>
</evidence>
<dbReference type="GO" id="GO:0005886">
    <property type="term" value="C:plasma membrane"/>
    <property type="evidence" value="ECO:0007669"/>
    <property type="project" value="UniProtKB-SubCell"/>
</dbReference>
<keyword evidence="4 10" id="KW-1003">Cell membrane</keyword>
<keyword evidence="5 10" id="KW-0145">Chemotaxis</keyword>
<dbReference type="Proteomes" id="UP000321083">
    <property type="component" value="Unassembled WGS sequence"/>
</dbReference>
<keyword evidence="8" id="KW-1133">Transmembrane helix</keyword>
<sequence>EEKKAEGKEEKKADEKAGEKAEEKGEKKAEEKGDKKGGEGAELEGVDFGCTHPLPAFHLNLGNPLENRYIRLEVAIEYPCKDETIKAELEKRQPQLRDAIIAVTSRKTREFLLGRDGKEQLRKEIQTRVNHYMSRKIDDVFITDILIE</sequence>
<keyword evidence="6" id="KW-0812">Transmembrane</keyword>
<evidence type="ECO:0000256" key="1">
    <source>
        <dbReference type="ARBA" id="ARBA00002254"/>
    </source>
</evidence>
<dbReference type="GO" id="GO:0071978">
    <property type="term" value="P:bacterial-type flagellum-dependent swarming motility"/>
    <property type="evidence" value="ECO:0007669"/>
    <property type="project" value="TreeGrafter"/>
</dbReference>
<protein>
    <recommendedName>
        <fullName evidence="10">Flagellar protein FliL</fullName>
    </recommendedName>
</protein>
<gene>
    <name evidence="12" type="ORF">E3A20_29180</name>
</gene>
<dbReference type="GO" id="GO:0006935">
    <property type="term" value="P:chemotaxis"/>
    <property type="evidence" value="ECO:0007669"/>
    <property type="project" value="UniProtKB-KW"/>
</dbReference>
<comment type="similarity">
    <text evidence="3 10">Belongs to the FliL family.</text>
</comment>
<accession>A0A5C6M4L6</accession>
<proteinExistence type="inferred from homology"/>
<evidence type="ECO:0000313" key="13">
    <source>
        <dbReference type="Proteomes" id="UP000321083"/>
    </source>
</evidence>
<evidence type="ECO:0000256" key="6">
    <source>
        <dbReference type="ARBA" id="ARBA00022692"/>
    </source>
</evidence>
<evidence type="ECO:0000256" key="7">
    <source>
        <dbReference type="ARBA" id="ARBA00022779"/>
    </source>
</evidence>
<feature type="compositionally biased region" description="Basic and acidic residues" evidence="11">
    <location>
        <begin position="1"/>
        <end position="39"/>
    </location>
</feature>
<feature type="region of interest" description="Disordered" evidence="11">
    <location>
        <begin position="1"/>
        <end position="47"/>
    </location>
</feature>
<dbReference type="EMBL" id="SRHE01000923">
    <property type="protein sequence ID" value="TWW07951.1"/>
    <property type="molecule type" value="Genomic_DNA"/>
</dbReference>
<keyword evidence="9 10" id="KW-0472">Membrane</keyword>
<evidence type="ECO:0000256" key="5">
    <source>
        <dbReference type="ARBA" id="ARBA00022500"/>
    </source>
</evidence>
<evidence type="ECO:0000256" key="4">
    <source>
        <dbReference type="ARBA" id="ARBA00022475"/>
    </source>
</evidence>
<reference evidence="12 13" key="2">
    <citation type="submission" date="2019-08" db="EMBL/GenBank/DDBJ databases">
        <authorList>
            <person name="Henke P."/>
        </authorList>
    </citation>
    <scope>NUCLEOTIDE SEQUENCE [LARGE SCALE GENOMIC DNA]</scope>
    <source>
        <strain evidence="12">Phe10_nw2017</strain>
    </source>
</reference>
<evidence type="ECO:0000256" key="10">
    <source>
        <dbReference type="RuleBase" id="RU364125"/>
    </source>
</evidence>
<dbReference type="PANTHER" id="PTHR35091">
    <property type="entry name" value="FLAGELLAR PROTEIN FLIL"/>
    <property type="match status" value="1"/>
</dbReference>
<feature type="non-terminal residue" evidence="12">
    <location>
        <position position="1"/>
    </location>
</feature>
<keyword evidence="7 10" id="KW-0283">Flagellar rotation</keyword>
<evidence type="ECO:0000256" key="8">
    <source>
        <dbReference type="ARBA" id="ARBA00022989"/>
    </source>
</evidence>
<comment type="subcellular location">
    <subcellularLocation>
        <location evidence="2">Cell membrane</location>
        <topology evidence="2">Single-pass membrane protein</topology>
    </subcellularLocation>
</comment>
<dbReference type="Pfam" id="PF03748">
    <property type="entry name" value="FliL"/>
    <property type="match status" value="1"/>
</dbReference>
<keyword evidence="13" id="KW-1185">Reference proteome</keyword>